<evidence type="ECO:0000256" key="2">
    <source>
        <dbReference type="ARBA" id="ARBA00022801"/>
    </source>
</evidence>
<dbReference type="Proteomes" id="UP000438288">
    <property type="component" value="Unassembled WGS sequence"/>
</dbReference>
<organism evidence="7 9">
    <name type="scientific">Bacteroides xylanisolvens</name>
    <dbReference type="NCBI Taxonomy" id="371601"/>
    <lineage>
        <taxon>Bacteria</taxon>
        <taxon>Pseudomonadati</taxon>
        <taxon>Bacteroidota</taxon>
        <taxon>Bacteroidia</taxon>
        <taxon>Bacteroidales</taxon>
        <taxon>Bacteroidaceae</taxon>
        <taxon>Bacteroides</taxon>
    </lineage>
</organism>
<keyword evidence="2" id="KW-0378">Hydrolase</keyword>
<evidence type="ECO:0000313" key="8">
    <source>
        <dbReference type="EMBL" id="SFM27915.1"/>
    </source>
</evidence>
<sequence>MDKKLLIYPLLFSAGLLQARQKPNVVIIFTDDQGYQDLGCYGSPLIQTPFIDRMAKEGIKLTDFYVSSSVSSASRAGLLTGRLNTRNGVKGVFFPESEGMPSEEITLAEALKEQGYTTGCFGKWHLGDLKGHLPTDQGFDYYYGIPYSNDMYIGPSQQFASNVTFREGYNLSKAKEDQEFVRTSSRADIKKRLNNASPLFEGDKIIEYPCDQSTTTRRYFDHAIDFIENNPEQPFFVYITPSMPHVPLFASEQFKGKSKRGLYGDVVEEIDWNVGRLLDYLDKKKLAENTLVIFASDNGPWLSFKEDGGSAEPLRGGKFSYYEGGVRVPCIIRWKGSIPAGVTSDAIVASIDLFPTIMHYAGCQSFKQKIDGINISSFLKNPSLRLRDEYVYIKGGEVHGIRKGDWVYLPKTGNSKFKKGDVPELFNLKQDIGESNNLHLQYLNKVKELQEVMKKYQSTSTMPYSQIRDTLNNDRQYWIQTLVKIADPVISNLSKDQLKKNIPVGRSSSALASSREFITHMEAVGRTIAGIAPWLELGPDNTPEGKLREKYIKMTCKALANSVNPESNDYFNSTATRQILVNSAFLIQGLLQAPTQLWGNLDDTTRKRLIEQWKSTRTMKPGNNNWLLFSAMVECGLKEFSGEWNFPTVERALTSHREWYKGDGVYGDGADFHLDYYNSYVIHPMLLQILKVTVKQRPSFQSFLNEEWIRFIRYAEIQERMIAPDGSYPVLGRSVSYRSAAFQVLGACALFGKLPESLKPGQVRGAMTAMLKRLFEQPGTFDKEGWLTIGVCGEQPELGDIYLSTPCVYLCSLGFLPLGLPANDPFWCNPVEPWTSIKAFGGIDFPIDKFIKP</sequence>
<dbReference type="Proteomes" id="UP000183040">
    <property type="component" value="Unassembled WGS sequence"/>
</dbReference>
<comment type="PTM">
    <text evidence="3">The conversion to 3-oxoalanine (also known as C-formylglycine, FGly), of a serine or cysteine residue in prokaryotes and of a cysteine residue in eukaryotes, is critical for catalytic activity.</text>
</comment>
<dbReference type="InterPro" id="IPR050738">
    <property type="entry name" value="Sulfatase"/>
</dbReference>
<dbReference type="GO" id="GO:0004065">
    <property type="term" value="F:arylsulfatase activity"/>
    <property type="evidence" value="ECO:0007669"/>
    <property type="project" value="TreeGrafter"/>
</dbReference>
<evidence type="ECO:0000313" key="6">
    <source>
        <dbReference type="EMBL" id="KAB6338773.1"/>
    </source>
</evidence>
<accession>A0A1H4DGU7</accession>
<feature type="modified residue" description="3-oxoalanine (Ser)" evidence="3">
    <location>
        <position position="71"/>
    </location>
</feature>
<dbReference type="InterPro" id="IPR017850">
    <property type="entry name" value="Alkaline_phosphatase_core_sf"/>
</dbReference>
<evidence type="ECO:0000313" key="10">
    <source>
        <dbReference type="Proteomes" id="UP000183766"/>
    </source>
</evidence>
<dbReference type="AlphaFoldDB" id="A0A1H4DGU7"/>
<dbReference type="PANTHER" id="PTHR42693:SF53">
    <property type="entry name" value="ENDO-4-O-SULFATASE"/>
    <property type="match status" value="1"/>
</dbReference>
<evidence type="ECO:0000259" key="5">
    <source>
        <dbReference type="Pfam" id="PF10022"/>
    </source>
</evidence>
<dbReference type="Gene3D" id="3.40.720.10">
    <property type="entry name" value="Alkaline Phosphatase, subunit A"/>
    <property type="match status" value="1"/>
</dbReference>
<dbReference type="SUPFAM" id="SSF53649">
    <property type="entry name" value="Alkaline phosphatase-like"/>
    <property type="match status" value="1"/>
</dbReference>
<evidence type="ECO:0000259" key="4">
    <source>
        <dbReference type="Pfam" id="PF00884"/>
    </source>
</evidence>
<feature type="domain" description="Sulfatase N-terminal" evidence="4">
    <location>
        <begin position="23"/>
        <end position="362"/>
    </location>
</feature>
<dbReference type="InterPro" id="IPR000917">
    <property type="entry name" value="Sulfatase_N"/>
</dbReference>
<proteinExistence type="inferred from homology"/>
<dbReference type="EMBL" id="FNRP01000011">
    <property type="protein sequence ID" value="SEA71669.1"/>
    <property type="molecule type" value="Genomic_DNA"/>
</dbReference>
<evidence type="ECO:0000313" key="7">
    <source>
        <dbReference type="EMBL" id="SEA71669.1"/>
    </source>
</evidence>
<dbReference type="EMBL" id="WDCP01000030">
    <property type="protein sequence ID" value="KAB6338773.1"/>
    <property type="molecule type" value="Genomic_DNA"/>
</dbReference>
<name>A0A1H4DGU7_9BACE</name>
<dbReference type="EMBL" id="FOUM01000002">
    <property type="protein sequence ID" value="SFM27915.1"/>
    <property type="molecule type" value="Genomic_DNA"/>
</dbReference>
<comment type="similarity">
    <text evidence="1">Belongs to the sulfatase family.</text>
</comment>
<reference evidence="9 10" key="1">
    <citation type="submission" date="2016-10" db="EMBL/GenBank/DDBJ databases">
        <authorList>
            <person name="de Groot N.N."/>
        </authorList>
    </citation>
    <scope>NUCLEOTIDE SEQUENCE [LARGE SCALE GENOMIC DNA]</scope>
    <source>
        <strain evidence="8 10">NLAE-zl-C202</strain>
        <strain evidence="7 9">NLAE-zl-G339</strain>
    </source>
</reference>
<gene>
    <name evidence="6" type="ORF">GAZ43_13760</name>
    <name evidence="7" type="ORF">SAMN04487924_11186</name>
    <name evidence="8" type="ORF">SAMN05216250_102141</name>
</gene>
<dbReference type="Proteomes" id="UP000183766">
    <property type="component" value="Unassembled WGS sequence"/>
</dbReference>
<feature type="domain" description="DUF2264" evidence="5">
    <location>
        <begin position="474"/>
        <end position="834"/>
    </location>
</feature>
<evidence type="ECO:0000313" key="9">
    <source>
        <dbReference type="Proteomes" id="UP000183040"/>
    </source>
</evidence>
<evidence type="ECO:0000313" key="11">
    <source>
        <dbReference type="Proteomes" id="UP000438288"/>
    </source>
</evidence>
<dbReference type="PANTHER" id="PTHR42693">
    <property type="entry name" value="ARYLSULFATASE FAMILY MEMBER"/>
    <property type="match status" value="1"/>
</dbReference>
<dbReference type="InterPro" id="IPR049349">
    <property type="entry name" value="DUF2264_N"/>
</dbReference>
<evidence type="ECO:0000256" key="1">
    <source>
        <dbReference type="ARBA" id="ARBA00008779"/>
    </source>
</evidence>
<dbReference type="CDD" id="cd16026">
    <property type="entry name" value="GALNS_like"/>
    <property type="match status" value="1"/>
</dbReference>
<evidence type="ECO:0000256" key="3">
    <source>
        <dbReference type="PIRSR" id="PIRSR600917-52"/>
    </source>
</evidence>
<reference evidence="6 11" key="2">
    <citation type="journal article" date="2019" name="Nat. Med.">
        <title>A library of human gut bacterial isolates paired with longitudinal multiomics data enables mechanistic microbiome research.</title>
        <authorList>
            <person name="Poyet M."/>
            <person name="Groussin M."/>
            <person name="Gibbons S.M."/>
            <person name="Avila-Pacheco J."/>
            <person name="Jiang X."/>
            <person name="Kearney S.M."/>
            <person name="Perrotta A.R."/>
            <person name="Berdy B."/>
            <person name="Zhao S."/>
            <person name="Lieberman T.D."/>
            <person name="Swanson P.K."/>
            <person name="Smith M."/>
            <person name="Roesemann S."/>
            <person name="Alexander J.E."/>
            <person name="Rich S.A."/>
            <person name="Livny J."/>
            <person name="Vlamakis H."/>
            <person name="Clish C."/>
            <person name="Bullock K."/>
            <person name="Deik A."/>
            <person name="Scott J."/>
            <person name="Pierce K.A."/>
            <person name="Xavier R.J."/>
            <person name="Alm E.J."/>
        </authorList>
    </citation>
    <scope>NUCLEOTIDE SEQUENCE [LARGE SCALE GENOMIC DNA]</scope>
    <source>
        <strain evidence="6 11">BIOML-A16</strain>
    </source>
</reference>
<dbReference type="Pfam" id="PF00884">
    <property type="entry name" value="Sulfatase"/>
    <property type="match status" value="1"/>
</dbReference>
<dbReference type="Gene3D" id="3.30.1120.10">
    <property type="match status" value="1"/>
</dbReference>
<dbReference type="Pfam" id="PF10022">
    <property type="entry name" value="DUF2264"/>
    <property type="match status" value="1"/>
</dbReference>
<protein>
    <submittedName>
        <fullName evidence="7">Arylsulfatase A</fullName>
    </submittedName>
    <submittedName>
        <fullName evidence="6">DUF2264 domain-containing protein</fullName>
    </submittedName>
</protein>